<keyword evidence="1" id="KW-0812">Transmembrane</keyword>
<organism evidence="2 3">
    <name type="scientific">Deinococcus sedimenti</name>
    <dbReference type="NCBI Taxonomy" id="1867090"/>
    <lineage>
        <taxon>Bacteria</taxon>
        <taxon>Thermotogati</taxon>
        <taxon>Deinococcota</taxon>
        <taxon>Deinococci</taxon>
        <taxon>Deinococcales</taxon>
        <taxon>Deinococcaceae</taxon>
        <taxon>Deinococcus</taxon>
    </lineage>
</organism>
<dbReference type="Gene3D" id="3.30.530.20">
    <property type="match status" value="1"/>
</dbReference>
<evidence type="ECO:0000313" key="3">
    <source>
        <dbReference type="Proteomes" id="UP000644548"/>
    </source>
</evidence>
<keyword evidence="3" id="KW-1185">Reference proteome</keyword>
<dbReference type="InterPro" id="IPR019587">
    <property type="entry name" value="Polyketide_cyclase/dehydratase"/>
</dbReference>
<accession>A0ABQ2SCF7</accession>
<dbReference type="Pfam" id="PF10604">
    <property type="entry name" value="Polyketide_cyc2"/>
    <property type="match status" value="1"/>
</dbReference>
<dbReference type="Proteomes" id="UP000644548">
    <property type="component" value="Unassembled WGS sequence"/>
</dbReference>
<dbReference type="RefSeq" id="WP_189074718.1">
    <property type="nucleotide sequence ID" value="NZ_BMQN01000020.1"/>
</dbReference>
<evidence type="ECO:0000256" key="1">
    <source>
        <dbReference type="SAM" id="Phobius"/>
    </source>
</evidence>
<evidence type="ECO:0000313" key="2">
    <source>
        <dbReference type="EMBL" id="GGS07806.1"/>
    </source>
</evidence>
<feature type="transmembrane region" description="Helical" evidence="1">
    <location>
        <begin position="120"/>
        <end position="140"/>
    </location>
</feature>
<protein>
    <recommendedName>
        <fullName evidence="4">SRPBCC family protein</fullName>
    </recommendedName>
</protein>
<keyword evidence="1" id="KW-0472">Membrane</keyword>
<dbReference type="SUPFAM" id="SSF55961">
    <property type="entry name" value="Bet v1-like"/>
    <property type="match status" value="1"/>
</dbReference>
<keyword evidence="1" id="KW-1133">Transmembrane helix</keyword>
<proteinExistence type="predicted"/>
<dbReference type="InterPro" id="IPR023393">
    <property type="entry name" value="START-like_dom_sf"/>
</dbReference>
<reference evidence="3" key="1">
    <citation type="journal article" date="2019" name="Int. J. Syst. Evol. Microbiol.">
        <title>The Global Catalogue of Microorganisms (GCM) 10K type strain sequencing project: providing services to taxonomists for standard genome sequencing and annotation.</title>
        <authorList>
            <consortium name="The Broad Institute Genomics Platform"/>
            <consortium name="The Broad Institute Genome Sequencing Center for Infectious Disease"/>
            <person name="Wu L."/>
            <person name="Ma J."/>
        </authorList>
    </citation>
    <scope>NUCLEOTIDE SEQUENCE [LARGE SCALE GENOMIC DNA]</scope>
    <source>
        <strain evidence="3">JCM 31405</strain>
    </source>
</reference>
<sequence>MGAAAGVLYGLLVYVWLHVLNGPQEAGAGVMVASYLFLVPLVLGLLSVTLTFRQAHRPERSDEEGKDAEGTGAAGTDAFGEPLARPVGPTLLNVLGVASLSTGVFLVVALVLGFEGVLCAFVAAPVMFVMAWLGALIAFWTRLWAARGRAGALLLSATLPALLGPLEGRVAPPTMYRTVTNTVLVQASPAVVWAQVRSVPRIEDREVTAGWAHAVGLPRPRAAVLDRDGVGAVRVATFDGGLSFRETVTDWVPGRLLSFRIQAQDPGGLDPHVRVGGRFFDVLSGTYRLEELRPGVTLVHLSSTQRVSTPFNGYAAWFTQAIMLDLQRTILDVVRDRSERVAGTGVGRL</sequence>
<name>A0ABQ2SCF7_9DEIO</name>
<feature type="transmembrane region" description="Helical" evidence="1">
    <location>
        <begin position="91"/>
        <end position="114"/>
    </location>
</feature>
<gene>
    <name evidence="2" type="ORF">GCM10008960_37760</name>
</gene>
<comment type="caution">
    <text evidence="2">The sequence shown here is derived from an EMBL/GenBank/DDBJ whole genome shotgun (WGS) entry which is preliminary data.</text>
</comment>
<dbReference type="EMBL" id="BMQN01000020">
    <property type="protein sequence ID" value="GGS07806.1"/>
    <property type="molecule type" value="Genomic_DNA"/>
</dbReference>
<feature type="transmembrane region" description="Helical" evidence="1">
    <location>
        <begin position="33"/>
        <end position="52"/>
    </location>
</feature>
<evidence type="ECO:0008006" key="4">
    <source>
        <dbReference type="Google" id="ProtNLM"/>
    </source>
</evidence>